<name>A0A1S3D9S6_DIACI</name>
<evidence type="ECO:0000313" key="1">
    <source>
        <dbReference type="Proteomes" id="UP000079169"/>
    </source>
</evidence>
<dbReference type="Gene3D" id="3.40.50.1820">
    <property type="entry name" value="alpha/beta hydrolase"/>
    <property type="match status" value="1"/>
</dbReference>
<reference evidence="2" key="1">
    <citation type="submission" date="2025-08" db="UniProtKB">
        <authorList>
            <consortium name="RefSeq"/>
        </authorList>
    </citation>
    <scope>IDENTIFICATION</scope>
</reference>
<sequence>MIRELGQFNLKTFNLVADSWGGLLALHIAKRLTQDGRYVRLSLLDAAPATIQSWSSYFQENLEIKLLSKYFPISYKDKQALLPLSWQDKLSYVLPPSSPQYAGIATALTTLATRLRSARSSILNTEKDVERMPYVKVLLLRPEGSSESDSCNLKRICSGKIVIHVGDSSDYGEFVSESATALQVNDHFLYDYPEAETPLYFVREKDDVYECKLLSQRVTKM</sequence>
<dbReference type="InterPro" id="IPR029058">
    <property type="entry name" value="AB_hydrolase_fold"/>
</dbReference>
<dbReference type="PaxDb" id="121845-A0A1S3D9S6"/>
<dbReference type="KEGG" id="dci:103514284"/>
<dbReference type="OMA" id="CEFDDID"/>
<dbReference type="Proteomes" id="UP000079169">
    <property type="component" value="Unplaced"/>
</dbReference>
<dbReference type="AlphaFoldDB" id="A0A1S3D9S6"/>
<gene>
    <name evidence="2" type="primary">LOC103514284</name>
</gene>
<organism evidence="1 2">
    <name type="scientific">Diaphorina citri</name>
    <name type="common">Asian citrus psyllid</name>
    <dbReference type="NCBI Taxonomy" id="121845"/>
    <lineage>
        <taxon>Eukaryota</taxon>
        <taxon>Metazoa</taxon>
        <taxon>Ecdysozoa</taxon>
        <taxon>Arthropoda</taxon>
        <taxon>Hexapoda</taxon>
        <taxon>Insecta</taxon>
        <taxon>Pterygota</taxon>
        <taxon>Neoptera</taxon>
        <taxon>Paraneoptera</taxon>
        <taxon>Hemiptera</taxon>
        <taxon>Sternorrhyncha</taxon>
        <taxon>Psylloidea</taxon>
        <taxon>Psyllidae</taxon>
        <taxon>Diaphorininae</taxon>
        <taxon>Diaphorina</taxon>
    </lineage>
</organism>
<proteinExistence type="predicted"/>
<dbReference type="RefSeq" id="XP_008477376.1">
    <property type="nucleotide sequence ID" value="XM_008479154.3"/>
</dbReference>
<accession>A0A1S3D9S6</accession>
<dbReference type="SUPFAM" id="SSF53474">
    <property type="entry name" value="alpha/beta-Hydrolases"/>
    <property type="match status" value="1"/>
</dbReference>
<protein>
    <submittedName>
        <fullName evidence="2">Uncharacterized protein LOC103514284</fullName>
    </submittedName>
</protein>
<dbReference type="GeneID" id="103514284"/>
<keyword evidence="1" id="KW-1185">Reference proteome</keyword>
<evidence type="ECO:0000313" key="2">
    <source>
        <dbReference type="RefSeq" id="XP_008477376.1"/>
    </source>
</evidence>